<feature type="compositionally biased region" description="Polar residues" evidence="1">
    <location>
        <begin position="72"/>
        <end position="86"/>
    </location>
</feature>
<accession>A0A0U4FHP9</accession>
<feature type="region of interest" description="Disordered" evidence="1">
    <location>
        <begin position="120"/>
        <end position="139"/>
    </location>
</feature>
<feature type="transmembrane region" description="Helical" evidence="2">
    <location>
        <begin position="21"/>
        <end position="41"/>
    </location>
</feature>
<dbReference type="Pfam" id="PF07423">
    <property type="entry name" value="DUF1510"/>
    <property type="match status" value="1"/>
</dbReference>
<dbReference type="OrthoDB" id="2168558at2"/>
<sequence>MSASRVNKYEKRRKNTKLISILGTTGSILALVLAGMLIFGGNEEANVASDTETDESSQEEAGIERDEKENTAENNADDQSNTNDNSEANDLEEENSDVNIQQTEPSDDNVSEAYTGDWEAVGTEQTEPHTVNYSDGSQDREELRKAVAAATGLDEESFTMWYVERNGDQRVINTVSSSDGSEIYRVYNTWVPSEGWQPTKVEELIENDQKWRFE</sequence>
<dbReference type="RefSeq" id="WP_068443120.1">
    <property type="nucleotide sequence ID" value="NZ_CP013862.1"/>
</dbReference>
<dbReference type="EMBL" id="CP013862">
    <property type="protein sequence ID" value="ALX48158.1"/>
    <property type="molecule type" value="Genomic_DNA"/>
</dbReference>
<keyword evidence="2" id="KW-0472">Membrane</keyword>
<dbReference type="Proteomes" id="UP000050331">
    <property type="component" value="Chromosome"/>
</dbReference>
<protein>
    <recommendedName>
        <fullName evidence="3">DUF1510 domain-containing protein</fullName>
    </recommendedName>
</protein>
<dbReference type="AlphaFoldDB" id="A0A0U4FHP9"/>
<keyword evidence="5" id="KW-1185">Reference proteome</keyword>
<evidence type="ECO:0000313" key="5">
    <source>
        <dbReference type="Proteomes" id="UP000050331"/>
    </source>
</evidence>
<organism evidence="4 5">
    <name type="scientific">Lentibacillus amyloliquefaciens</name>
    <dbReference type="NCBI Taxonomy" id="1472767"/>
    <lineage>
        <taxon>Bacteria</taxon>
        <taxon>Bacillati</taxon>
        <taxon>Bacillota</taxon>
        <taxon>Bacilli</taxon>
        <taxon>Bacillales</taxon>
        <taxon>Bacillaceae</taxon>
        <taxon>Lentibacillus</taxon>
    </lineage>
</organism>
<gene>
    <name evidence="4" type="ORF">AOX59_05790</name>
</gene>
<name>A0A0U4FHP9_9BACI</name>
<feature type="compositionally biased region" description="Basic and acidic residues" evidence="1">
    <location>
        <begin position="62"/>
        <end position="71"/>
    </location>
</feature>
<evidence type="ECO:0000313" key="4">
    <source>
        <dbReference type="EMBL" id="ALX48158.1"/>
    </source>
</evidence>
<dbReference type="InterPro" id="IPR009988">
    <property type="entry name" value="DUF1510"/>
</dbReference>
<feature type="region of interest" description="Disordered" evidence="1">
    <location>
        <begin position="46"/>
        <end position="112"/>
    </location>
</feature>
<keyword evidence="2" id="KW-1133">Transmembrane helix</keyword>
<reference evidence="4 5" key="1">
    <citation type="submission" date="2016-01" db="EMBL/GenBank/DDBJ databases">
        <title>Complete genome sequence of strain Lentibacillus amyloliquefaciens LAM0015T isolated from saline sediment.</title>
        <authorList>
            <person name="Wang J.-L."/>
            <person name="He M.-X."/>
        </authorList>
    </citation>
    <scope>NUCLEOTIDE SEQUENCE [LARGE SCALE GENOMIC DNA]</scope>
    <source>
        <strain evidence="4 5">LAM0015</strain>
    </source>
</reference>
<feature type="domain" description="DUF1510" evidence="3">
    <location>
        <begin position="114"/>
        <end position="204"/>
    </location>
</feature>
<keyword evidence="2" id="KW-0812">Transmembrane</keyword>
<dbReference type="STRING" id="1472767.AOX59_05790"/>
<evidence type="ECO:0000256" key="2">
    <source>
        <dbReference type="SAM" id="Phobius"/>
    </source>
</evidence>
<feature type="compositionally biased region" description="Acidic residues" evidence="1">
    <location>
        <begin position="87"/>
        <end position="96"/>
    </location>
</feature>
<feature type="compositionally biased region" description="Polar residues" evidence="1">
    <location>
        <begin position="123"/>
        <end position="136"/>
    </location>
</feature>
<evidence type="ECO:0000259" key="3">
    <source>
        <dbReference type="Pfam" id="PF07423"/>
    </source>
</evidence>
<dbReference type="KEGG" id="lao:AOX59_05790"/>
<evidence type="ECO:0000256" key="1">
    <source>
        <dbReference type="SAM" id="MobiDB-lite"/>
    </source>
</evidence>
<proteinExistence type="predicted"/>